<sequence length="66" mass="7542">MRTQRYGATTRKNLDEIRASRTKKYKCPRCKSLSMKRISAGIWECKHCGLKIASDAYSLSVSEISK</sequence>
<dbReference type="GO" id="GO:0006412">
    <property type="term" value="P:translation"/>
    <property type="evidence" value="ECO:0007669"/>
    <property type="project" value="InterPro"/>
</dbReference>
<dbReference type="Gene3D" id="2.20.25.30">
    <property type="match status" value="1"/>
</dbReference>
<evidence type="ECO:0000256" key="3">
    <source>
        <dbReference type="ARBA" id="ARBA00022980"/>
    </source>
</evidence>
<dbReference type="Proteomes" id="UP000763484">
    <property type="component" value="Unassembled WGS sequence"/>
</dbReference>
<keyword evidence="2" id="KW-0694">RNA-binding</keyword>
<dbReference type="PANTHER" id="PTHR48129:SF1">
    <property type="entry name" value="LARGE RIBOSOMAL SUBUNIT PROTEIN EL43"/>
    <property type="match status" value="1"/>
</dbReference>
<dbReference type="GO" id="GO:0003723">
    <property type="term" value="F:RNA binding"/>
    <property type="evidence" value="ECO:0007669"/>
    <property type="project" value="UniProtKB-KW"/>
</dbReference>
<evidence type="ECO:0000313" key="8">
    <source>
        <dbReference type="Proteomes" id="UP000718571"/>
    </source>
</evidence>
<evidence type="ECO:0000256" key="5">
    <source>
        <dbReference type="ARBA" id="ARBA00035383"/>
    </source>
</evidence>
<dbReference type="PANTHER" id="PTHR48129">
    <property type="entry name" value="60S RIBOSOMAL PROTEIN L37A"/>
    <property type="match status" value="1"/>
</dbReference>
<gene>
    <name evidence="6" type="ORF">IHE50_02200</name>
    <name evidence="7" type="ORF">IHE51_01770</name>
</gene>
<dbReference type="AlphaFoldDB" id="A0A8T3UZP0"/>
<dbReference type="GO" id="GO:0003735">
    <property type="term" value="F:structural constituent of ribosome"/>
    <property type="evidence" value="ECO:0007669"/>
    <property type="project" value="InterPro"/>
</dbReference>
<dbReference type="SUPFAM" id="SSF57829">
    <property type="entry name" value="Zn-binding ribosomal proteins"/>
    <property type="match status" value="1"/>
</dbReference>
<keyword evidence="3" id="KW-0689">Ribosomal protein</keyword>
<accession>A0A8T3UZP0</accession>
<name>A0A8T3UZP0_9ARCH</name>
<dbReference type="GO" id="GO:0005840">
    <property type="term" value="C:ribosome"/>
    <property type="evidence" value="ECO:0007669"/>
    <property type="project" value="UniProtKB-KW"/>
</dbReference>
<dbReference type="GO" id="GO:1990904">
    <property type="term" value="C:ribonucleoprotein complex"/>
    <property type="evidence" value="ECO:0007669"/>
    <property type="project" value="UniProtKB-KW"/>
</dbReference>
<reference evidence="8 9" key="1">
    <citation type="submission" date="2020-09" db="EMBL/GenBank/DDBJ databases">
        <title>Genomic characterization of a novel Parvarchaeota family in acid mine drainage sediments.</title>
        <authorList>
            <person name="Luo Z.-H."/>
        </authorList>
    </citation>
    <scope>NUCLEOTIDE SEQUENCE [LARGE SCALE GENOMIC DNA]</scope>
    <source>
        <strain evidence="7">MAS1_bins.189</strain>
        <strain evidence="6">TL1-5_bins.178</strain>
    </source>
</reference>
<keyword evidence="4" id="KW-0687">Ribonucleoprotein</keyword>
<dbReference type="InterPro" id="IPR002674">
    <property type="entry name" value="Ribosomal_eL43"/>
</dbReference>
<evidence type="ECO:0000256" key="2">
    <source>
        <dbReference type="ARBA" id="ARBA00022884"/>
    </source>
</evidence>
<comment type="similarity">
    <text evidence="1">Belongs to the eukaryotic ribosomal protein eL43 family.</text>
</comment>
<dbReference type="Proteomes" id="UP000718571">
    <property type="component" value="Unassembled WGS sequence"/>
</dbReference>
<evidence type="ECO:0000256" key="1">
    <source>
        <dbReference type="ARBA" id="ARBA00008672"/>
    </source>
</evidence>
<evidence type="ECO:0000313" key="9">
    <source>
        <dbReference type="Proteomes" id="UP000763484"/>
    </source>
</evidence>
<dbReference type="InterPro" id="IPR011331">
    <property type="entry name" value="Ribosomal_eL37/eL43"/>
</dbReference>
<dbReference type="InterPro" id="IPR011332">
    <property type="entry name" value="Ribosomal_zn-bd"/>
</dbReference>
<evidence type="ECO:0000313" key="6">
    <source>
        <dbReference type="EMBL" id="MBE5728205.1"/>
    </source>
</evidence>
<dbReference type="Pfam" id="PF01780">
    <property type="entry name" value="Ribosomal_L37ae"/>
    <property type="match status" value="1"/>
</dbReference>
<dbReference type="EMBL" id="JADFAQ010000030">
    <property type="protein sequence ID" value="MBE5728205.1"/>
    <property type="molecule type" value="Genomic_DNA"/>
</dbReference>
<dbReference type="InterPro" id="IPR050522">
    <property type="entry name" value="Ribosomal_protein_eL43"/>
</dbReference>
<proteinExistence type="inferred from homology"/>
<evidence type="ECO:0000256" key="4">
    <source>
        <dbReference type="ARBA" id="ARBA00023274"/>
    </source>
</evidence>
<comment type="caution">
    <text evidence="6">The sequence shown here is derived from an EMBL/GenBank/DDBJ whole genome shotgun (WGS) entry which is preliminary data.</text>
</comment>
<dbReference type="EMBL" id="JADFAR010000022">
    <property type="protein sequence ID" value="MBE5728564.1"/>
    <property type="molecule type" value="Genomic_DNA"/>
</dbReference>
<organism evidence="6 9">
    <name type="scientific">Candidatus Acidifodinimicrobium mancum</name>
    <dbReference type="NCBI Taxonomy" id="2898728"/>
    <lineage>
        <taxon>Archaea</taxon>
        <taxon>Candidatus Parvarchaeota</taxon>
        <taxon>Candidatus Acidifodinimicrobiaceae</taxon>
        <taxon>Candidatus Acidifodinimicrobium</taxon>
    </lineage>
</organism>
<protein>
    <recommendedName>
        <fullName evidence="5">50S ribosomal protein L37Ae</fullName>
    </recommendedName>
</protein>
<evidence type="ECO:0000313" key="7">
    <source>
        <dbReference type="EMBL" id="MBE5728564.1"/>
    </source>
</evidence>